<proteinExistence type="predicted"/>
<feature type="region of interest" description="Disordered" evidence="1">
    <location>
        <begin position="104"/>
        <end position="127"/>
    </location>
</feature>
<feature type="transmembrane region" description="Helical" evidence="2">
    <location>
        <begin position="73"/>
        <end position="92"/>
    </location>
</feature>
<organism evidence="3 4">
    <name type="scientific">Chrysochromulina tobinii</name>
    <dbReference type="NCBI Taxonomy" id="1460289"/>
    <lineage>
        <taxon>Eukaryota</taxon>
        <taxon>Haptista</taxon>
        <taxon>Haptophyta</taxon>
        <taxon>Prymnesiophyceae</taxon>
        <taxon>Prymnesiales</taxon>
        <taxon>Chrysochromulinaceae</taxon>
        <taxon>Chrysochromulina</taxon>
    </lineage>
</organism>
<dbReference type="Gene3D" id="2.120.10.30">
    <property type="entry name" value="TolB, C-terminal domain"/>
    <property type="match status" value="1"/>
</dbReference>
<reference evidence="4" key="1">
    <citation type="journal article" date="2015" name="PLoS Genet.">
        <title>Genome Sequence and Transcriptome Analyses of Chrysochromulina tobin: Metabolic Tools for Enhanced Algal Fitness in the Prominent Order Prymnesiales (Haptophyceae).</title>
        <authorList>
            <person name="Hovde B.T."/>
            <person name="Deodato C.R."/>
            <person name="Hunsperger H.M."/>
            <person name="Ryken S.A."/>
            <person name="Yost W."/>
            <person name="Jha R.K."/>
            <person name="Patterson J."/>
            <person name="Monnat R.J. Jr."/>
            <person name="Barlow S.B."/>
            <person name="Starkenburg S.R."/>
            <person name="Cattolico R.A."/>
        </authorList>
    </citation>
    <scope>NUCLEOTIDE SEQUENCE</scope>
    <source>
        <strain evidence="4">CCMP291</strain>
    </source>
</reference>
<keyword evidence="4" id="KW-1185">Reference proteome</keyword>
<dbReference type="Proteomes" id="UP000037460">
    <property type="component" value="Unassembled WGS sequence"/>
</dbReference>
<feature type="compositionally biased region" description="Low complexity" evidence="1">
    <location>
        <begin position="115"/>
        <end position="127"/>
    </location>
</feature>
<keyword evidence="2" id="KW-0812">Transmembrane</keyword>
<evidence type="ECO:0000313" key="3">
    <source>
        <dbReference type="EMBL" id="KOO24740.1"/>
    </source>
</evidence>
<sequence length="552" mass="57668">MFIAPGQPSISAMVPLSIAVGVITTSFGIWFSRQKHRPYRGSVLGTLTAGILVGIALLSMLPEAIDQLKECGWHTSTVIFMCIGAGGFIFFLENVVLPHEHITSGRQGPLAMDDSAATASPPATASTSTVEVELACEPCEDGAEALPPTLPPKEAAIAWGPPRGGNKKVPKPPGTKGGAKGSVGDGLRNGCRKPRPQPLWAQRGSAAFLKLDREAMCTPSIPIGDPSYPTARIPSRRYVSQRGNTSLQPLLALNATDGSLIRTFGGAYVGRDSANATWGAHGLIVETCSYACVPGAGYHASVRLYVQDFGAHTFIGFGGDGAHLFTAGTPGRAGNGTVPVLQFGSVADADVSTGAVLSGEVQPSTVFASDGDGGDANRVVRLSVEPSNTGVYLEWATGHIFHNPHSIALHARSGLLLVADREDAQLRLLRAADGADLGAWDQCGLHLGQNGVPFALRTLVTSTGRDLLFVATYDNPPDGQHQRIVVIDAAGIDSAKGIESPCTVLQTLAIDPSVYSGPHLLGVDLYSGDLYAALVADVPHSTVLRFRCSGCR</sequence>
<comment type="caution">
    <text evidence="3">The sequence shown here is derived from an EMBL/GenBank/DDBJ whole genome shotgun (WGS) entry which is preliminary data.</text>
</comment>
<keyword evidence="2" id="KW-1133">Transmembrane helix</keyword>
<dbReference type="InterPro" id="IPR011042">
    <property type="entry name" value="6-blade_b-propeller_TolB-like"/>
</dbReference>
<evidence type="ECO:0000256" key="2">
    <source>
        <dbReference type="SAM" id="Phobius"/>
    </source>
</evidence>
<accession>A0A0M0JE56</accession>
<dbReference type="EMBL" id="JWZX01003059">
    <property type="protein sequence ID" value="KOO24740.1"/>
    <property type="molecule type" value="Genomic_DNA"/>
</dbReference>
<feature type="region of interest" description="Disordered" evidence="1">
    <location>
        <begin position="157"/>
        <end position="196"/>
    </location>
</feature>
<evidence type="ECO:0000256" key="1">
    <source>
        <dbReference type="SAM" id="MobiDB-lite"/>
    </source>
</evidence>
<protein>
    <submittedName>
        <fullName evidence="3">Uncharacterized protein</fullName>
    </submittedName>
</protein>
<feature type="compositionally biased region" description="Gly residues" evidence="1">
    <location>
        <begin position="175"/>
        <end position="184"/>
    </location>
</feature>
<dbReference type="OrthoDB" id="10044505at2759"/>
<name>A0A0M0JE56_9EUKA</name>
<evidence type="ECO:0000313" key="4">
    <source>
        <dbReference type="Proteomes" id="UP000037460"/>
    </source>
</evidence>
<feature type="transmembrane region" description="Helical" evidence="2">
    <location>
        <begin position="12"/>
        <end position="31"/>
    </location>
</feature>
<gene>
    <name evidence="3" type="ORF">Ctob_009122</name>
</gene>
<dbReference type="AlphaFoldDB" id="A0A0M0JE56"/>
<keyword evidence="2" id="KW-0472">Membrane</keyword>
<feature type="transmembrane region" description="Helical" evidence="2">
    <location>
        <begin position="43"/>
        <end position="61"/>
    </location>
</feature>
<dbReference type="SUPFAM" id="SSF75011">
    <property type="entry name" value="3-carboxy-cis,cis-mucoante lactonizing enzyme"/>
    <property type="match status" value="1"/>
</dbReference>